<dbReference type="EMBL" id="JBHSBH010000008">
    <property type="protein sequence ID" value="MFC3996635.1"/>
    <property type="molecule type" value="Genomic_DNA"/>
</dbReference>
<protein>
    <submittedName>
        <fullName evidence="1">ABC transporter substrate-binding protein</fullName>
    </submittedName>
</protein>
<evidence type="ECO:0000313" key="2">
    <source>
        <dbReference type="Proteomes" id="UP001595847"/>
    </source>
</evidence>
<dbReference type="PANTHER" id="PTHR30024:SF2">
    <property type="entry name" value="ABC TRANSPORTER SUBSTRATE-BINDING PROTEIN"/>
    <property type="match status" value="1"/>
</dbReference>
<dbReference type="PROSITE" id="PS51318">
    <property type="entry name" value="TAT"/>
    <property type="match status" value="1"/>
</dbReference>
<dbReference type="Proteomes" id="UP001595847">
    <property type="component" value="Unassembled WGS sequence"/>
</dbReference>
<dbReference type="PANTHER" id="PTHR30024">
    <property type="entry name" value="ALIPHATIC SULFONATES-BINDING PROTEIN-RELATED"/>
    <property type="match status" value="1"/>
</dbReference>
<dbReference type="SUPFAM" id="SSF53850">
    <property type="entry name" value="Periplasmic binding protein-like II"/>
    <property type="match status" value="1"/>
</dbReference>
<sequence length="338" mass="35352">MSPTITGPGRRDVLRGGLGLLAGAAVIGPLAACSGGEGAAGATGEVAIASGHGISFAPLTIIEAQGWLDEDLPEHTVSWQILSGGSASRDGLLGGSLQGGTSGLAPFLLGWDTGVPWRIVTGLNNMPLWMVAIDERIQSLADITDEDRISSPQPGSIQSMVLARAAQEEFGDADRFTANLVAMPHPDALQALISGQIAAAVTSPPFQYQAEEEGARVLLDSYEVFGGAHGFNVVVALEDYAEQNPDVIEAIHANVARANELIADDPGEAARILSEAEDGEISPEQYEDYLTRDGIEFTTTPQGLENLGAFMAEIGEVDAGPENWRDLVFDTVAEESGS</sequence>
<gene>
    <name evidence="1" type="ORF">ACFOVU_11970</name>
</gene>
<reference evidence="2" key="1">
    <citation type="journal article" date="2019" name="Int. J. Syst. Evol. Microbiol.">
        <title>The Global Catalogue of Microorganisms (GCM) 10K type strain sequencing project: providing services to taxonomists for standard genome sequencing and annotation.</title>
        <authorList>
            <consortium name="The Broad Institute Genomics Platform"/>
            <consortium name="The Broad Institute Genome Sequencing Center for Infectious Disease"/>
            <person name="Wu L."/>
            <person name="Ma J."/>
        </authorList>
    </citation>
    <scope>NUCLEOTIDE SEQUENCE [LARGE SCALE GENOMIC DNA]</scope>
    <source>
        <strain evidence="2">TBRC 1826</strain>
    </source>
</reference>
<keyword evidence="2" id="KW-1185">Reference proteome</keyword>
<proteinExistence type="predicted"/>
<comment type="caution">
    <text evidence="1">The sequence shown here is derived from an EMBL/GenBank/DDBJ whole genome shotgun (WGS) entry which is preliminary data.</text>
</comment>
<name>A0ABV8FKR1_9ACTN</name>
<evidence type="ECO:0000313" key="1">
    <source>
        <dbReference type="EMBL" id="MFC3996635.1"/>
    </source>
</evidence>
<dbReference type="InterPro" id="IPR006311">
    <property type="entry name" value="TAT_signal"/>
</dbReference>
<organism evidence="1 2">
    <name type="scientific">Nocardiopsis sediminis</name>
    <dbReference type="NCBI Taxonomy" id="1778267"/>
    <lineage>
        <taxon>Bacteria</taxon>
        <taxon>Bacillati</taxon>
        <taxon>Actinomycetota</taxon>
        <taxon>Actinomycetes</taxon>
        <taxon>Streptosporangiales</taxon>
        <taxon>Nocardiopsidaceae</taxon>
        <taxon>Nocardiopsis</taxon>
    </lineage>
</organism>
<accession>A0ABV8FKR1</accession>
<dbReference type="RefSeq" id="WP_378532880.1">
    <property type="nucleotide sequence ID" value="NZ_JBHSBH010000008.1"/>
</dbReference>
<dbReference type="Pfam" id="PF13379">
    <property type="entry name" value="NMT1_2"/>
    <property type="match status" value="1"/>
</dbReference>
<dbReference type="Gene3D" id="3.40.190.10">
    <property type="entry name" value="Periplasmic binding protein-like II"/>
    <property type="match status" value="2"/>
</dbReference>